<dbReference type="CDD" id="cd03214">
    <property type="entry name" value="ABC_Iron-Siderophores_B12_Hemin"/>
    <property type="match status" value="1"/>
</dbReference>
<feature type="domain" description="ABC transporter" evidence="10">
    <location>
        <begin position="8"/>
        <end position="244"/>
    </location>
</feature>
<dbReference type="SUPFAM" id="SSF52540">
    <property type="entry name" value="P-loop containing nucleoside triphosphate hydrolases"/>
    <property type="match status" value="1"/>
</dbReference>
<evidence type="ECO:0000256" key="7">
    <source>
        <dbReference type="ARBA" id="ARBA00023004"/>
    </source>
</evidence>
<evidence type="ECO:0000256" key="2">
    <source>
        <dbReference type="ARBA" id="ARBA00022448"/>
    </source>
</evidence>
<keyword evidence="9" id="KW-0472">Membrane</keyword>
<accession>A0ABW5MV01</accession>
<comment type="subcellular location">
    <subcellularLocation>
        <location evidence="1">Cell membrane</location>
        <topology evidence="1">Peripheral membrane protein</topology>
    </subcellularLocation>
</comment>
<keyword evidence="3" id="KW-1003">Cell membrane</keyword>
<evidence type="ECO:0000256" key="3">
    <source>
        <dbReference type="ARBA" id="ARBA00022475"/>
    </source>
</evidence>
<evidence type="ECO:0000256" key="6">
    <source>
        <dbReference type="ARBA" id="ARBA00022840"/>
    </source>
</evidence>
<dbReference type="Gene3D" id="3.40.50.300">
    <property type="entry name" value="P-loop containing nucleotide triphosphate hydrolases"/>
    <property type="match status" value="1"/>
</dbReference>
<keyword evidence="7" id="KW-0408">Iron</keyword>
<dbReference type="Proteomes" id="UP001597526">
    <property type="component" value="Unassembled WGS sequence"/>
</dbReference>
<organism evidence="11 12">
    <name type="scientific">Croceitalea marina</name>
    <dbReference type="NCBI Taxonomy" id="1775166"/>
    <lineage>
        <taxon>Bacteria</taxon>
        <taxon>Pseudomonadati</taxon>
        <taxon>Bacteroidota</taxon>
        <taxon>Flavobacteriia</taxon>
        <taxon>Flavobacteriales</taxon>
        <taxon>Flavobacteriaceae</taxon>
        <taxon>Croceitalea</taxon>
    </lineage>
</organism>
<evidence type="ECO:0000313" key="12">
    <source>
        <dbReference type="Proteomes" id="UP001597526"/>
    </source>
</evidence>
<evidence type="ECO:0000256" key="9">
    <source>
        <dbReference type="ARBA" id="ARBA00023136"/>
    </source>
</evidence>
<dbReference type="InterPro" id="IPR051535">
    <property type="entry name" value="Siderophore_ABC-ATPase"/>
</dbReference>
<name>A0ABW5MV01_9FLAO</name>
<dbReference type="PROSITE" id="PS50893">
    <property type="entry name" value="ABC_TRANSPORTER_2"/>
    <property type="match status" value="1"/>
</dbReference>
<dbReference type="PANTHER" id="PTHR42771">
    <property type="entry name" value="IRON(3+)-HYDROXAMATE IMPORT ATP-BINDING PROTEIN FHUC"/>
    <property type="match status" value="1"/>
</dbReference>
<evidence type="ECO:0000256" key="5">
    <source>
        <dbReference type="ARBA" id="ARBA00022741"/>
    </source>
</evidence>
<comment type="caution">
    <text evidence="11">The sequence shown here is derived from an EMBL/GenBank/DDBJ whole genome shotgun (WGS) entry which is preliminary data.</text>
</comment>
<evidence type="ECO:0000259" key="10">
    <source>
        <dbReference type="PROSITE" id="PS50893"/>
    </source>
</evidence>
<evidence type="ECO:0000313" key="11">
    <source>
        <dbReference type="EMBL" id="MFD2586907.1"/>
    </source>
</evidence>
<dbReference type="Pfam" id="PF00005">
    <property type="entry name" value="ABC_tran"/>
    <property type="match status" value="1"/>
</dbReference>
<proteinExistence type="predicted"/>
<keyword evidence="8" id="KW-0406">Ion transport</keyword>
<dbReference type="PANTHER" id="PTHR42771:SF3">
    <property type="entry name" value="PETROBACTIN IMPORT ATP-BINDING PROTEIN YCLP"/>
    <property type="match status" value="1"/>
</dbReference>
<evidence type="ECO:0000256" key="8">
    <source>
        <dbReference type="ARBA" id="ARBA00023065"/>
    </source>
</evidence>
<protein>
    <submittedName>
        <fullName evidence="11">ABC transporter ATP-binding protein</fullName>
    </submittedName>
</protein>
<keyword evidence="5" id="KW-0547">Nucleotide-binding</keyword>
<gene>
    <name evidence="11" type="ORF">ACFSQJ_08195</name>
</gene>
<reference evidence="12" key="1">
    <citation type="journal article" date="2019" name="Int. J. Syst. Evol. Microbiol.">
        <title>The Global Catalogue of Microorganisms (GCM) 10K type strain sequencing project: providing services to taxonomists for standard genome sequencing and annotation.</title>
        <authorList>
            <consortium name="The Broad Institute Genomics Platform"/>
            <consortium name="The Broad Institute Genome Sequencing Center for Infectious Disease"/>
            <person name="Wu L."/>
            <person name="Ma J."/>
        </authorList>
    </citation>
    <scope>NUCLEOTIDE SEQUENCE [LARGE SCALE GENOMIC DNA]</scope>
    <source>
        <strain evidence="12">KCTC 52368</strain>
    </source>
</reference>
<dbReference type="EMBL" id="JBHULB010000008">
    <property type="protein sequence ID" value="MFD2586907.1"/>
    <property type="molecule type" value="Genomic_DNA"/>
</dbReference>
<dbReference type="InterPro" id="IPR003439">
    <property type="entry name" value="ABC_transporter-like_ATP-bd"/>
</dbReference>
<keyword evidence="4" id="KW-0410">Iron transport</keyword>
<evidence type="ECO:0000256" key="1">
    <source>
        <dbReference type="ARBA" id="ARBA00004202"/>
    </source>
</evidence>
<keyword evidence="2" id="KW-0813">Transport</keyword>
<evidence type="ECO:0000256" key="4">
    <source>
        <dbReference type="ARBA" id="ARBA00022496"/>
    </source>
</evidence>
<dbReference type="RefSeq" id="WP_377766464.1">
    <property type="nucleotide sequence ID" value="NZ_JBHULB010000008.1"/>
</dbReference>
<sequence length="260" mass="29475">MEEQKITIEVKKLSIGYRNTEVAGNINFKLHSKELCAIIGVNGVGKSTLLRTLGKLQPKLSGHIFIEQQLLEDYSTLDFAKQTSVVLTELIASKNLTVSELITLGRQPYTNWLGSLTSKDKKHITESISNFELESFKEKKCHELSDGQLQRVLIARAMAQDTPLILLDEPTTHLDLYHKVQILKLLQKLAHQYHKTIVFTTHEIDLAIQLCDKILVLDGKENHFGSPCELIEQGCFTNLFPPEMIHFDEKTGSFKVNKSF</sequence>
<dbReference type="InterPro" id="IPR027417">
    <property type="entry name" value="P-loop_NTPase"/>
</dbReference>
<keyword evidence="12" id="KW-1185">Reference proteome</keyword>
<keyword evidence="6 11" id="KW-0067">ATP-binding</keyword>
<dbReference type="GO" id="GO:0005524">
    <property type="term" value="F:ATP binding"/>
    <property type="evidence" value="ECO:0007669"/>
    <property type="project" value="UniProtKB-KW"/>
</dbReference>
<dbReference type="SMART" id="SM00382">
    <property type="entry name" value="AAA"/>
    <property type="match status" value="1"/>
</dbReference>
<dbReference type="InterPro" id="IPR003593">
    <property type="entry name" value="AAA+_ATPase"/>
</dbReference>